<keyword evidence="1" id="KW-1133">Transmembrane helix</keyword>
<keyword evidence="4" id="KW-1185">Reference proteome</keyword>
<feature type="transmembrane region" description="Helical" evidence="1">
    <location>
        <begin position="221"/>
        <end position="237"/>
    </location>
</feature>
<gene>
    <name evidence="3" type="ORF">OFLC_LOCUS6285</name>
</gene>
<dbReference type="Pfam" id="PF04112">
    <property type="entry name" value="Mak10"/>
    <property type="match status" value="2"/>
</dbReference>
<evidence type="ECO:0000259" key="2">
    <source>
        <dbReference type="Pfam" id="PF04112"/>
    </source>
</evidence>
<proteinExistence type="predicted"/>
<dbReference type="Proteomes" id="UP000267606">
    <property type="component" value="Unassembled WGS sequence"/>
</dbReference>
<keyword evidence="1" id="KW-0812">Transmembrane</keyword>
<keyword evidence="1" id="KW-0472">Membrane</keyword>
<name>A0A183HFM3_9BILA</name>
<protein>
    <submittedName>
        <fullName evidence="5">Protein MAK10 homolog</fullName>
    </submittedName>
</protein>
<dbReference type="EMBL" id="UZAJ01005884">
    <property type="protein sequence ID" value="VDO46026.1"/>
    <property type="molecule type" value="Genomic_DNA"/>
</dbReference>
<dbReference type="PANTHER" id="PTHR21373">
    <property type="entry name" value="GLUCOSE REPRESSIBLE PROTEIN MAK10"/>
    <property type="match status" value="1"/>
</dbReference>
<dbReference type="GO" id="GO:0031417">
    <property type="term" value="C:NatC complex"/>
    <property type="evidence" value="ECO:0007669"/>
    <property type="project" value="InterPro"/>
</dbReference>
<reference evidence="5" key="1">
    <citation type="submission" date="2016-06" db="UniProtKB">
        <authorList>
            <consortium name="WormBaseParasite"/>
        </authorList>
    </citation>
    <scope>IDENTIFICATION</scope>
</reference>
<evidence type="ECO:0000313" key="4">
    <source>
        <dbReference type="Proteomes" id="UP000267606"/>
    </source>
</evidence>
<dbReference type="InterPro" id="IPR057983">
    <property type="entry name" value="NAA35-like_N"/>
</dbReference>
<feature type="domain" description="NAA35-like N-terminal" evidence="2">
    <location>
        <begin position="1"/>
        <end position="72"/>
    </location>
</feature>
<evidence type="ECO:0000256" key="1">
    <source>
        <dbReference type="SAM" id="Phobius"/>
    </source>
</evidence>
<dbReference type="PANTHER" id="PTHR21373:SF0">
    <property type="entry name" value="N-ALPHA-ACETYLTRANSFERASE 35, NATC AUXILIARY SUBUNIT"/>
    <property type="match status" value="1"/>
</dbReference>
<reference evidence="3 4" key="2">
    <citation type="submission" date="2018-11" db="EMBL/GenBank/DDBJ databases">
        <authorList>
            <consortium name="Pathogen Informatics"/>
        </authorList>
    </citation>
    <scope>NUCLEOTIDE SEQUENCE [LARGE SCALE GENOMIC DNA]</scope>
</reference>
<sequence>MDPKMDIGMKPFDPSTAFENLVTTGRLNITNMDEREMVATMDAMLASLISWLEGNSIAQTLLTCVFLNHMESVTDSALSAFSYGVLELTTVFRHIIQMASVYEEEDFNGYAMQLNLLPLPKLTSSLKAAEIDLQRRIKRKPANQDLLDAMLYRIQFVRLMLLSLGLLVQSPTNAYSRSNPHNYFRPNLEECALHLNILCLLLDKMESTMSLGLQPPGKNDGIFYIASICLFLIFLFRI</sequence>
<dbReference type="InterPro" id="IPR007244">
    <property type="entry name" value="Naa35_N"/>
</dbReference>
<organism evidence="5">
    <name type="scientific">Onchocerca flexuosa</name>
    <dbReference type="NCBI Taxonomy" id="387005"/>
    <lineage>
        <taxon>Eukaryota</taxon>
        <taxon>Metazoa</taxon>
        <taxon>Ecdysozoa</taxon>
        <taxon>Nematoda</taxon>
        <taxon>Chromadorea</taxon>
        <taxon>Rhabditida</taxon>
        <taxon>Spirurina</taxon>
        <taxon>Spiruromorpha</taxon>
        <taxon>Filarioidea</taxon>
        <taxon>Onchocercidae</taxon>
        <taxon>Onchocerca</taxon>
    </lineage>
</organism>
<dbReference type="WBParaSite" id="OFLC_0000628401-mRNA-1">
    <property type="protein sequence ID" value="OFLC_0000628401-mRNA-1"/>
    <property type="gene ID" value="OFLC_0000628401"/>
</dbReference>
<accession>A0A183HFM3</accession>
<dbReference type="STRING" id="387005.A0A183HFM3"/>
<dbReference type="AlphaFoldDB" id="A0A183HFM3"/>
<evidence type="ECO:0000313" key="5">
    <source>
        <dbReference type="WBParaSite" id="OFLC_0000628401-mRNA-1"/>
    </source>
</evidence>
<evidence type="ECO:0000313" key="3">
    <source>
        <dbReference type="EMBL" id="VDO46026.1"/>
    </source>
</evidence>
<feature type="domain" description="NAA35-like N-terminal" evidence="2">
    <location>
        <begin position="73"/>
        <end position="118"/>
    </location>
</feature>